<gene>
    <name evidence="1" type="ORF">A2442_02305</name>
</gene>
<dbReference type="STRING" id="1797582.A2442_02305"/>
<accession>A0A1F5EHI0</accession>
<proteinExistence type="predicted"/>
<reference evidence="1 2" key="1">
    <citation type="journal article" date="2016" name="Nat. Commun.">
        <title>Thousands of microbial genomes shed light on interconnected biogeochemical processes in an aquifer system.</title>
        <authorList>
            <person name="Anantharaman K."/>
            <person name="Brown C.T."/>
            <person name="Hug L.A."/>
            <person name="Sharon I."/>
            <person name="Castelle C.J."/>
            <person name="Probst A.J."/>
            <person name="Thomas B.C."/>
            <person name="Singh A."/>
            <person name="Wilkins M.J."/>
            <person name="Karaoz U."/>
            <person name="Brodie E.L."/>
            <person name="Williams K.H."/>
            <person name="Hubbard S.S."/>
            <person name="Banfield J.F."/>
        </authorList>
    </citation>
    <scope>NUCLEOTIDE SEQUENCE [LARGE SCALE GENOMIC DNA]</scope>
</reference>
<dbReference type="AlphaFoldDB" id="A0A1F5EHI0"/>
<name>A0A1F5EHI0_9BACT</name>
<evidence type="ECO:0000313" key="2">
    <source>
        <dbReference type="Proteomes" id="UP000179003"/>
    </source>
</evidence>
<protein>
    <submittedName>
        <fullName evidence="1">Uncharacterized protein</fullName>
    </submittedName>
</protein>
<sequence>MMLSISFLFSLTGLAIFFSWKVWEMNTGKILLSESALHKSDSFIKKQIISAEGLLESTLKKVADVPHILFLLFVSSVRLSLRFKNIAVAKLVKVLKLHNVKDIDRNKGSVSLFLKTISDEKKKNQN</sequence>
<dbReference type="Proteomes" id="UP000179003">
    <property type="component" value="Unassembled WGS sequence"/>
</dbReference>
<organism evidence="1 2">
    <name type="scientific">Candidatus Campbellbacteria bacterium RIFOXYC2_FULL_35_25</name>
    <dbReference type="NCBI Taxonomy" id="1797582"/>
    <lineage>
        <taxon>Bacteria</taxon>
        <taxon>Candidatus Campbelliibacteriota</taxon>
    </lineage>
</organism>
<dbReference type="EMBL" id="MFAE01000013">
    <property type="protein sequence ID" value="OGD66841.1"/>
    <property type="molecule type" value="Genomic_DNA"/>
</dbReference>
<comment type="caution">
    <text evidence="1">The sequence shown here is derived from an EMBL/GenBank/DDBJ whole genome shotgun (WGS) entry which is preliminary data.</text>
</comment>
<evidence type="ECO:0000313" key="1">
    <source>
        <dbReference type="EMBL" id="OGD66841.1"/>
    </source>
</evidence>